<dbReference type="EMBL" id="JAXAVU010000004">
    <property type="protein sequence ID" value="MDX8141785.1"/>
    <property type="molecule type" value="Genomic_DNA"/>
</dbReference>
<name>A0ABU4USU6_9PSEU</name>
<keyword evidence="2" id="KW-1185">Reference proteome</keyword>
<evidence type="ECO:0000313" key="1">
    <source>
        <dbReference type="EMBL" id="MDX8141785.1"/>
    </source>
</evidence>
<sequence>MHFLLSLIEPRDAGAVRGRLGIGEPEQHAVDRAAQELERLRAPRSVLLWMLEEDDPWTNRVVFHHSGTPDSVKRDILHGVPFGDAEGWLTMAAHCRDPFCSHKAPEIQVGPHGVVGGLRAARTLGVARAAARAVGRGDWAAVADADRVEPLPGYARWALTERIDCPPDLRAQFGSHPKFAHRLRQAGIVEPAEYVELTRPPHEVLGVLHFGRLLFPRRAREAAALLAPLVHAELRANPDAWAVLARLLPTFAGTVPELVRTSGAVAHV</sequence>
<evidence type="ECO:0000313" key="2">
    <source>
        <dbReference type="Proteomes" id="UP001285352"/>
    </source>
</evidence>
<dbReference type="Proteomes" id="UP001285352">
    <property type="component" value="Unassembled WGS sequence"/>
</dbReference>
<dbReference type="RefSeq" id="WP_319974104.1">
    <property type="nucleotide sequence ID" value="NZ_JAXAVU010000004.1"/>
</dbReference>
<organism evidence="1 2">
    <name type="scientific">Lentzea sokolovensis</name>
    <dbReference type="NCBI Taxonomy" id="3095429"/>
    <lineage>
        <taxon>Bacteria</taxon>
        <taxon>Bacillati</taxon>
        <taxon>Actinomycetota</taxon>
        <taxon>Actinomycetes</taxon>
        <taxon>Pseudonocardiales</taxon>
        <taxon>Pseudonocardiaceae</taxon>
        <taxon>Lentzea</taxon>
    </lineage>
</organism>
<accession>A0ABU4USU6</accession>
<protein>
    <submittedName>
        <fullName evidence="1">Uncharacterized protein</fullName>
    </submittedName>
</protein>
<reference evidence="1 2" key="1">
    <citation type="submission" date="2023-11" db="EMBL/GenBank/DDBJ databases">
        <title>Lentzea sokolovensis, sp. nov., Lentzea kristufkii, sp. nov., and Lentzea miocenensis, sp. nov., rare actinobacteria from Sokolov Coal Basin, Miocene lacustrine sediment, Czech Republic.</title>
        <authorList>
            <person name="Lara A."/>
            <person name="Kotroba L."/>
            <person name="Nouioui I."/>
            <person name="Neumann-Schaal M."/>
            <person name="Mast Y."/>
            <person name="Chronakova A."/>
        </authorList>
    </citation>
    <scope>NUCLEOTIDE SEQUENCE [LARGE SCALE GENOMIC DNA]</scope>
    <source>
        <strain evidence="1 2">BCCO 10_0061</strain>
    </source>
</reference>
<gene>
    <name evidence="1" type="ORF">SK854_06670</name>
</gene>
<proteinExistence type="predicted"/>
<comment type="caution">
    <text evidence="1">The sequence shown here is derived from an EMBL/GenBank/DDBJ whole genome shotgun (WGS) entry which is preliminary data.</text>
</comment>